<protein>
    <submittedName>
        <fullName evidence="1">Copper-sensing transcriptional repressor CsoR</fullName>
    </submittedName>
</protein>
<dbReference type="OrthoDB" id="9811244at2"/>
<dbReference type="PANTHER" id="PTHR33677:SF5">
    <property type="entry name" value="TRANSCRIPTIONAL REPRESSOR FRMR"/>
    <property type="match status" value="1"/>
</dbReference>
<dbReference type="Proteomes" id="UP000266178">
    <property type="component" value="Unassembled WGS sequence"/>
</dbReference>
<dbReference type="CDD" id="cd10148">
    <property type="entry name" value="CsoR-like_DUF156"/>
    <property type="match status" value="1"/>
</dbReference>
<dbReference type="GO" id="GO:0045892">
    <property type="term" value="P:negative regulation of DNA-templated transcription"/>
    <property type="evidence" value="ECO:0007669"/>
    <property type="project" value="UniProtKB-ARBA"/>
</dbReference>
<name>A0A399FA46_9DEIN</name>
<evidence type="ECO:0000313" key="2">
    <source>
        <dbReference type="Proteomes" id="UP000266178"/>
    </source>
</evidence>
<dbReference type="EMBL" id="QWLB01000032">
    <property type="protein sequence ID" value="RIH91782.1"/>
    <property type="molecule type" value="Genomic_DNA"/>
</dbReference>
<dbReference type="AlphaFoldDB" id="A0A399FA46"/>
<dbReference type="GO" id="GO:0046872">
    <property type="term" value="F:metal ion binding"/>
    <property type="evidence" value="ECO:0007669"/>
    <property type="project" value="InterPro"/>
</dbReference>
<accession>A0A399FA46</accession>
<proteinExistence type="predicted"/>
<sequence>MSVITILTYSKEVTTQNLNPEAREALLKRLRRIEGQVRGLHKMAEEGRTCDEILIQMDATRKAMASASLTLLQEFLGVFAGQLAQDKAGGIKVEEVTDMLRRFTQ</sequence>
<gene>
    <name evidence="1" type="primary">csoR_3</name>
    <name evidence="1" type="ORF">Mgrana_02282</name>
</gene>
<reference evidence="1 2" key="1">
    <citation type="submission" date="2018-08" db="EMBL/GenBank/DDBJ databases">
        <title>Meiothermus granaticius genome AF-68 sequencing project.</title>
        <authorList>
            <person name="Da Costa M.S."/>
            <person name="Albuquerque L."/>
            <person name="Raposo P."/>
            <person name="Froufe H.J.C."/>
            <person name="Barroso C.S."/>
            <person name="Egas C."/>
        </authorList>
    </citation>
    <scope>NUCLEOTIDE SEQUENCE [LARGE SCALE GENOMIC DNA]</scope>
    <source>
        <strain evidence="1 2">AF-68</strain>
    </source>
</reference>
<dbReference type="Pfam" id="PF02583">
    <property type="entry name" value="Trns_repr_metal"/>
    <property type="match status" value="1"/>
</dbReference>
<keyword evidence="2" id="KW-1185">Reference proteome</keyword>
<dbReference type="GO" id="GO:0003677">
    <property type="term" value="F:DNA binding"/>
    <property type="evidence" value="ECO:0007669"/>
    <property type="project" value="InterPro"/>
</dbReference>
<evidence type="ECO:0000313" key="1">
    <source>
        <dbReference type="EMBL" id="RIH91782.1"/>
    </source>
</evidence>
<dbReference type="PANTHER" id="PTHR33677">
    <property type="entry name" value="TRANSCRIPTIONAL REPRESSOR FRMR-RELATED"/>
    <property type="match status" value="1"/>
</dbReference>
<dbReference type="Gene3D" id="1.20.58.1000">
    <property type="entry name" value="Metal-sensitive repressor, helix protomer"/>
    <property type="match status" value="1"/>
</dbReference>
<comment type="caution">
    <text evidence="1">The sequence shown here is derived from an EMBL/GenBank/DDBJ whole genome shotgun (WGS) entry which is preliminary data.</text>
</comment>
<dbReference type="InterPro" id="IPR003735">
    <property type="entry name" value="Metal_Tscrpt_repr"/>
</dbReference>
<organism evidence="1 2">
    <name type="scientific">Meiothermus granaticius NBRC 107808</name>
    <dbReference type="NCBI Taxonomy" id="1227551"/>
    <lineage>
        <taxon>Bacteria</taxon>
        <taxon>Thermotogati</taxon>
        <taxon>Deinococcota</taxon>
        <taxon>Deinococci</taxon>
        <taxon>Thermales</taxon>
        <taxon>Thermaceae</taxon>
        <taxon>Meiothermus</taxon>
    </lineage>
</organism>
<dbReference type="InterPro" id="IPR038390">
    <property type="entry name" value="Metal_Tscrpt_repr_sf"/>
</dbReference>